<dbReference type="InterPro" id="IPR004841">
    <property type="entry name" value="AA-permease/SLC12A_dom"/>
</dbReference>
<dbReference type="Pfam" id="PF00324">
    <property type="entry name" value="AA_permease"/>
    <property type="match status" value="1"/>
</dbReference>
<gene>
    <name evidence="8" type="ORF">G7Y89_g8404</name>
</gene>
<dbReference type="Gene3D" id="1.20.1740.10">
    <property type="entry name" value="Amino acid/polyamine transporter I"/>
    <property type="match status" value="1"/>
</dbReference>
<dbReference type="PIRSF" id="PIRSF006060">
    <property type="entry name" value="AA_transporter"/>
    <property type="match status" value="1"/>
</dbReference>
<feature type="transmembrane region" description="Helical" evidence="6">
    <location>
        <begin position="473"/>
        <end position="493"/>
    </location>
</feature>
<reference evidence="8 9" key="1">
    <citation type="submission" date="2020-03" db="EMBL/GenBank/DDBJ databases">
        <title>Draft Genome Sequence of Cudoniella acicularis.</title>
        <authorList>
            <person name="Buettner E."/>
            <person name="Kellner H."/>
        </authorList>
    </citation>
    <scope>NUCLEOTIDE SEQUENCE [LARGE SCALE GENOMIC DNA]</scope>
    <source>
        <strain evidence="8 9">DSM 108380</strain>
    </source>
</reference>
<protein>
    <recommendedName>
        <fullName evidence="7">Amino acid permease/ SLC12A domain-containing protein</fullName>
    </recommendedName>
</protein>
<evidence type="ECO:0000256" key="4">
    <source>
        <dbReference type="ARBA" id="ARBA00023136"/>
    </source>
</evidence>
<comment type="caution">
    <text evidence="8">The sequence shown here is derived from an EMBL/GenBank/DDBJ whole genome shotgun (WGS) entry which is preliminary data.</text>
</comment>
<dbReference type="AlphaFoldDB" id="A0A8H4RHJ0"/>
<dbReference type="GO" id="GO:0016020">
    <property type="term" value="C:membrane"/>
    <property type="evidence" value="ECO:0007669"/>
    <property type="project" value="UniProtKB-SubCell"/>
</dbReference>
<dbReference type="PANTHER" id="PTHR43341:SF9">
    <property type="entry name" value="DICARBOXYLIC AMINO ACID PERMEASE"/>
    <property type="match status" value="1"/>
</dbReference>
<feature type="transmembrane region" description="Helical" evidence="6">
    <location>
        <begin position="214"/>
        <end position="234"/>
    </location>
</feature>
<evidence type="ECO:0000256" key="6">
    <source>
        <dbReference type="SAM" id="Phobius"/>
    </source>
</evidence>
<evidence type="ECO:0000256" key="3">
    <source>
        <dbReference type="ARBA" id="ARBA00022989"/>
    </source>
</evidence>
<dbReference type="GO" id="GO:0015171">
    <property type="term" value="F:amino acid transmembrane transporter activity"/>
    <property type="evidence" value="ECO:0007669"/>
    <property type="project" value="TreeGrafter"/>
</dbReference>
<dbReference type="PANTHER" id="PTHR43341">
    <property type="entry name" value="AMINO ACID PERMEASE"/>
    <property type="match status" value="1"/>
</dbReference>
<feature type="region of interest" description="Disordered" evidence="5">
    <location>
        <begin position="550"/>
        <end position="596"/>
    </location>
</feature>
<feature type="transmembrane region" description="Helical" evidence="6">
    <location>
        <begin position="413"/>
        <end position="434"/>
    </location>
</feature>
<dbReference type="OrthoDB" id="3900342at2759"/>
<keyword evidence="2 6" id="KW-0812">Transmembrane</keyword>
<feature type="transmembrane region" description="Helical" evidence="6">
    <location>
        <begin position="153"/>
        <end position="179"/>
    </location>
</feature>
<feature type="transmembrane region" description="Helical" evidence="6">
    <location>
        <begin position="92"/>
        <end position="113"/>
    </location>
</feature>
<feature type="transmembrane region" description="Helical" evidence="6">
    <location>
        <begin position="20"/>
        <end position="43"/>
    </location>
</feature>
<dbReference type="EMBL" id="JAAMPI010000634">
    <property type="protein sequence ID" value="KAF4629738.1"/>
    <property type="molecule type" value="Genomic_DNA"/>
</dbReference>
<feature type="compositionally biased region" description="Pro residues" evidence="5">
    <location>
        <begin position="580"/>
        <end position="596"/>
    </location>
</feature>
<comment type="subcellular location">
    <subcellularLocation>
        <location evidence="1">Membrane</location>
        <topology evidence="1">Multi-pass membrane protein</topology>
    </subcellularLocation>
</comment>
<keyword evidence="4 6" id="KW-0472">Membrane</keyword>
<evidence type="ECO:0000256" key="1">
    <source>
        <dbReference type="ARBA" id="ARBA00004141"/>
    </source>
</evidence>
<evidence type="ECO:0000313" key="9">
    <source>
        <dbReference type="Proteomes" id="UP000566819"/>
    </source>
</evidence>
<evidence type="ECO:0000259" key="7">
    <source>
        <dbReference type="Pfam" id="PF00324"/>
    </source>
</evidence>
<feature type="domain" description="Amino acid permease/ SLC12A" evidence="7">
    <location>
        <begin position="20"/>
        <end position="528"/>
    </location>
</feature>
<keyword evidence="3 6" id="KW-1133">Transmembrane helix</keyword>
<dbReference type="Proteomes" id="UP000566819">
    <property type="component" value="Unassembled WGS sequence"/>
</dbReference>
<feature type="transmembrane region" description="Helical" evidence="6">
    <location>
        <begin position="325"/>
        <end position="345"/>
    </location>
</feature>
<proteinExistence type="predicted"/>
<feature type="transmembrane region" description="Helical" evidence="6">
    <location>
        <begin position="49"/>
        <end position="72"/>
    </location>
</feature>
<accession>A0A8H4RHJ0</accession>
<dbReference type="InterPro" id="IPR050524">
    <property type="entry name" value="APC_YAT"/>
</dbReference>
<keyword evidence="9" id="KW-1185">Reference proteome</keyword>
<feature type="transmembrane region" description="Helical" evidence="6">
    <location>
        <begin position="505"/>
        <end position="524"/>
    </location>
</feature>
<evidence type="ECO:0000256" key="2">
    <source>
        <dbReference type="ARBA" id="ARBA00022692"/>
    </source>
</evidence>
<feature type="transmembrane region" description="Helical" evidence="6">
    <location>
        <begin position="119"/>
        <end position="141"/>
    </location>
</feature>
<evidence type="ECO:0000313" key="8">
    <source>
        <dbReference type="EMBL" id="KAF4629738.1"/>
    </source>
</evidence>
<evidence type="ECO:0000256" key="5">
    <source>
        <dbReference type="SAM" id="MobiDB-lite"/>
    </source>
</evidence>
<sequence length="634" mass="69707">MAAIAHQRGGLVRGLGAWQILFITIGGTIGIGFATTTGEVLAISGPGGVLLAFGVVGIICICVMEGICEMIVLLPISNAMIEFVRAFVDPDLAIVVGFTYWYTYCVNLTALIIESVGLFQYWNISFDLQNVLYVIFLFLIFGINSRGIKVFGWIELFGGIFKVLLMAAIFVVMMCINYGSIGEAGKPESTFFNDGVRNNPNVASSHFTAVLESIPLAIFSYIGIEIITVTAFEARNPSQLKVPAKHIAYIMMAIYLISIGGFIANVEWFNQSLPEFLAQPLVNIRDSIAVLGHTPYNWPVDVGSRTSVVPVIAVMQTGIKVLPGVLNGFIIYSGFSAANTVLYVASRTLYGLMRDLSPTDESKIVRFFARLNQVSPTTRIPVWSLIVSLVVFAIWLPFLHLNSAFTQQELQEVLVSVGSVGCMLVWASQCLAFIRYNRWLSKHRLELTGEHMAKFQRWPQTGFSSYAASLQPLPAYIGLIACLLIVLLLNSVSMWDAQQLKLKALTVYLGPALCLLLFIVLKLWNRRSYVKLGDWEQLRTTLTTLNDLIENAPQPHSAPPPPASQNINGFPQNGYAAPPNGGPPNPSLPHLPPYSHHPPLLPQQVSTCPLQSPKWTPLSISNNRISALVEYAQL</sequence>
<feature type="transmembrane region" description="Helical" evidence="6">
    <location>
        <begin position="380"/>
        <end position="401"/>
    </location>
</feature>
<name>A0A8H4RHJ0_9HELO</name>
<feature type="transmembrane region" description="Helical" evidence="6">
    <location>
        <begin position="246"/>
        <end position="264"/>
    </location>
</feature>
<organism evidence="8 9">
    <name type="scientific">Cudoniella acicularis</name>
    <dbReference type="NCBI Taxonomy" id="354080"/>
    <lineage>
        <taxon>Eukaryota</taxon>
        <taxon>Fungi</taxon>
        <taxon>Dikarya</taxon>
        <taxon>Ascomycota</taxon>
        <taxon>Pezizomycotina</taxon>
        <taxon>Leotiomycetes</taxon>
        <taxon>Helotiales</taxon>
        <taxon>Tricladiaceae</taxon>
        <taxon>Cudoniella</taxon>
    </lineage>
</organism>